<dbReference type="Proteomes" id="UP000800041">
    <property type="component" value="Unassembled WGS sequence"/>
</dbReference>
<organism evidence="3 4">
    <name type="scientific">Aulographum hederae CBS 113979</name>
    <dbReference type="NCBI Taxonomy" id="1176131"/>
    <lineage>
        <taxon>Eukaryota</taxon>
        <taxon>Fungi</taxon>
        <taxon>Dikarya</taxon>
        <taxon>Ascomycota</taxon>
        <taxon>Pezizomycotina</taxon>
        <taxon>Dothideomycetes</taxon>
        <taxon>Pleosporomycetidae</taxon>
        <taxon>Aulographales</taxon>
        <taxon>Aulographaceae</taxon>
    </lineage>
</organism>
<keyword evidence="1" id="KW-0812">Transmembrane</keyword>
<keyword evidence="2" id="KW-0732">Signal</keyword>
<accession>A0A6G1GL73</accession>
<keyword evidence="4" id="KW-1185">Reference proteome</keyword>
<evidence type="ECO:0000313" key="4">
    <source>
        <dbReference type="Proteomes" id="UP000800041"/>
    </source>
</evidence>
<dbReference type="AlphaFoldDB" id="A0A6G1GL73"/>
<evidence type="ECO:0000313" key="3">
    <source>
        <dbReference type="EMBL" id="KAF1981507.1"/>
    </source>
</evidence>
<feature type="chain" id="PRO_5026215916" evidence="2">
    <location>
        <begin position="19"/>
        <end position="249"/>
    </location>
</feature>
<reference evidence="3" key="1">
    <citation type="journal article" date="2020" name="Stud. Mycol.">
        <title>101 Dothideomycetes genomes: a test case for predicting lifestyles and emergence of pathogens.</title>
        <authorList>
            <person name="Haridas S."/>
            <person name="Albert R."/>
            <person name="Binder M."/>
            <person name="Bloem J."/>
            <person name="Labutti K."/>
            <person name="Salamov A."/>
            <person name="Andreopoulos B."/>
            <person name="Baker S."/>
            <person name="Barry K."/>
            <person name="Bills G."/>
            <person name="Bluhm B."/>
            <person name="Cannon C."/>
            <person name="Castanera R."/>
            <person name="Culley D."/>
            <person name="Daum C."/>
            <person name="Ezra D."/>
            <person name="Gonzalez J."/>
            <person name="Henrissat B."/>
            <person name="Kuo A."/>
            <person name="Liang C."/>
            <person name="Lipzen A."/>
            <person name="Lutzoni F."/>
            <person name="Magnuson J."/>
            <person name="Mondo S."/>
            <person name="Nolan M."/>
            <person name="Ohm R."/>
            <person name="Pangilinan J."/>
            <person name="Park H.-J."/>
            <person name="Ramirez L."/>
            <person name="Alfaro M."/>
            <person name="Sun H."/>
            <person name="Tritt A."/>
            <person name="Yoshinaga Y."/>
            <person name="Zwiers L.-H."/>
            <person name="Turgeon B."/>
            <person name="Goodwin S."/>
            <person name="Spatafora J."/>
            <person name="Crous P."/>
            <person name="Grigoriev I."/>
        </authorList>
    </citation>
    <scope>NUCLEOTIDE SEQUENCE</scope>
    <source>
        <strain evidence="3">CBS 113979</strain>
    </source>
</reference>
<gene>
    <name evidence="3" type="ORF">K402DRAFT_398488</name>
</gene>
<proteinExistence type="predicted"/>
<evidence type="ECO:0000256" key="2">
    <source>
        <dbReference type="SAM" id="SignalP"/>
    </source>
</evidence>
<dbReference type="EMBL" id="ML977198">
    <property type="protein sequence ID" value="KAF1981507.1"/>
    <property type="molecule type" value="Genomic_DNA"/>
</dbReference>
<feature type="transmembrane region" description="Helical" evidence="1">
    <location>
        <begin position="212"/>
        <end position="236"/>
    </location>
</feature>
<evidence type="ECO:0000256" key="1">
    <source>
        <dbReference type="SAM" id="Phobius"/>
    </source>
</evidence>
<name>A0A6G1GL73_9PEZI</name>
<keyword evidence="1" id="KW-1133">Transmembrane helix</keyword>
<keyword evidence="1" id="KW-0472">Membrane</keyword>
<sequence length="249" mass="27256">MKSSIPILLALLSTTAHAFDPSSGPHCDPDSGLRFCLTSFIWCEHTGNGKDDCFYPENVYSLQQTDYDGAPAILTWGYSYIISWKGADPDYPVNIAWSFPNETERNSISYKWEYNTTIPPPTHYIWTLNSTAMFPNPLAPNMSSAAARGNAEGVGNLRVSQPEKAAAMNATVDEAGVLDASSDFITIQGWSAHFANNRVIRTERAYEHAIRLGVGIGVGLGVPFMMALAAGGTWWVMRKKIGRANKIEG</sequence>
<feature type="signal peptide" evidence="2">
    <location>
        <begin position="1"/>
        <end position="18"/>
    </location>
</feature>
<protein>
    <submittedName>
        <fullName evidence="3">Uncharacterized protein</fullName>
    </submittedName>
</protein>